<comment type="caution">
    <text evidence="3">The sequence shown here is derived from an EMBL/GenBank/DDBJ whole genome shotgun (WGS) entry which is preliminary data.</text>
</comment>
<evidence type="ECO:0000256" key="1">
    <source>
        <dbReference type="SAM" id="Coils"/>
    </source>
</evidence>
<feature type="region of interest" description="Disordered" evidence="2">
    <location>
        <begin position="238"/>
        <end position="259"/>
    </location>
</feature>
<feature type="compositionally biased region" description="Polar residues" evidence="2">
    <location>
        <begin position="245"/>
        <end position="259"/>
    </location>
</feature>
<evidence type="ECO:0000313" key="4">
    <source>
        <dbReference type="Proteomes" id="UP001605036"/>
    </source>
</evidence>
<dbReference type="EMBL" id="JBHFFA010000008">
    <property type="protein sequence ID" value="KAL2610550.1"/>
    <property type="molecule type" value="Genomic_DNA"/>
</dbReference>
<proteinExistence type="predicted"/>
<keyword evidence="1" id="KW-0175">Coiled coil</keyword>
<feature type="coiled-coil region" evidence="1">
    <location>
        <begin position="89"/>
        <end position="120"/>
    </location>
</feature>
<gene>
    <name evidence="3" type="ORF">R1flu_029123</name>
</gene>
<dbReference type="AlphaFoldDB" id="A0ABD1XNM3"/>
<sequence>MEKESEIQRESLKLLNAGSTSTLVADPGGELENFKALVVYQAIGAEAVEEVRKKKEILVEKENDVEIDSLLFPVVGSSSASVAEDGGELQNSEALLENQGNRAEAMVEELRKKKAELTENDVERESLKFPTAGLSSTSVAENGCQHQNSKALVEDQAIGAENTKDMRHLLSKIQNGQGTIMNTDEVYTENSETDIPARNNPHRQEENPKICFLHEEESNTTVEGKNVILYDQNLQKVDPEGPLGQISNNNIAKGIHQTS</sequence>
<reference evidence="3 4" key="1">
    <citation type="submission" date="2024-09" db="EMBL/GenBank/DDBJ databases">
        <title>Chromosome-scale assembly of Riccia fluitans.</title>
        <authorList>
            <person name="Paukszto L."/>
            <person name="Sawicki J."/>
            <person name="Karawczyk K."/>
            <person name="Piernik-Szablinska J."/>
            <person name="Szczecinska M."/>
            <person name="Mazdziarz M."/>
        </authorList>
    </citation>
    <scope>NUCLEOTIDE SEQUENCE [LARGE SCALE GENOMIC DNA]</scope>
    <source>
        <strain evidence="3">Rf_01</strain>
        <tissue evidence="3">Aerial parts of the thallus</tissue>
    </source>
</reference>
<keyword evidence="4" id="KW-1185">Reference proteome</keyword>
<dbReference type="Proteomes" id="UP001605036">
    <property type="component" value="Unassembled WGS sequence"/>
</dbReference>
<organism evidence="3 4">
    <name type="scientific">Riccia fluitans</name>
    <dbReference type="NCBI Taxonomy" id="41844"/>
    <lineage>
        <taxon>Eukaryota</taxon>
        <taxon>Viridiplantae</taxon>
        <taxon>Streptophyta</taxon>
        <taxon>Embryophyta</taxon>
        <taxon>Marchantiophyta</taxon>
        <taxon>Marchantiopsida</taxon>
        <taxon>Marchantiidae</taxon>
        <taxon>Marchantiales</taxon>
        <taxon>Ricciaceae</taxon>
        <taxon>Riccia</taxon>
    </lineage>
</organism>
<name>A0ABD1XNM3_9MARC</name>
<protein>
    <submittedName>
        <fullName evidence="3">Uncharacterized protein</fullName>
    </submittedName>
</protein>
<evidence type="ECO:0000256" key="2">
    <source>
        <dbReference type="SAM" id="MobiDB-lite"/>
    </source>
</evidence>
<evidence type="ECO:0000313" key="3">
    <source>
        <dbReference type="EMBL" id="KAL2610550.1"/>
    </source>
</evidence>
<accession>A0ABD1XNM3</accession>